<proteinExistence type="predicted"/>
<sequence length="315" mass="35254">QTASNDHGTISSLWACSLPGAQNPNHNPFFYFFIQTPKYPNFPPLFFYISSNIVFSSPFLLLHCLCLLFLPSNSAQIHDLLFRLLASPHSLQVAAEDWLRSSAIEDLLGSSAAQGKLCSSAIVRWLRSSSAEDLLRSSAAQGKLCSSIVVHKFVTHCFNLQQVCPPPFPGSSHIVLLTTIFDSMNECSLDGTDNRSNTMDIIEFYRFRNELLVYEMAMMSAIQEAQKDNGVHPLDVIADEHITQGKMMAIVTVFQFSDLIDKSSLIWISSKGERSLKLASISRITPGQRTYTLLLNPFFDISRYAIVQYTDLLII</sequence>
<evidence type="ECO:0000313" key="1">
    <source>
        <dbReference type="EnsemblPlants" id="MELO3C033268.2.1"/>
    </source>
</evidence>
<reference evidence="1" key="1">
    <citation type="submission" date="2023-03" db="UniProtKB">
        <authorList>
            <consortium name="EnsemblPlants"/>
        </authorList>
    </citation>
    <scope>IDENTIFICATION</scope>
</reference>
<protein>
    <submittedName>
        <fullName evidence="1">Uncharacterized protein</fullName>
    </submittedName>
</protein>
<organism evidence="1">
    <name type="scientific">Cucumis melo</name>
    <name type="common">Muskmelon</name>
    <dbReference type="NCBI Taxonomy" id="3656"/>
    <lineage>
        <taxon>Eukaryota</taxon>
        <taxon>Viridiplantae</taxon>
        <taxon>Streptophyta</taxon>
        <taxon>Embryophyta</taxon>
        <taxon>Tracheophyta</taxon>
        <taxon>Spermatophyta</taxon>
        <taxon>Magnoliopsida</taxon>
        <taxon>eudicotyledons</taxon>
        <taxon>Gunneridae</taxon>
        <taxon>Pentapetalae</taxon>
        <taxon>rosids</taxon>
        <taxon>fabids</taxon>
        <taxon>Cucurbitales</taxon>
        <taxon>Cucurbitaceae</taxon>
        <taxon>Benincaseae</taxon>
        <taxon>Cucumis</taxon>
    </lineage>
</organism>
<dbReference type="Gramene" id="MELO3C033268.2.1">
    <property type="protein sequence ID" value="MELO3C033268.2.1"/>
    <property type="gene ID" value="MELO3C033268.2"/>
</dbReference>
<name>A0A9I9EG12_CUCME</name>
<accession>A0A9I9EG12</accession>
<dbReference type="AlphaFoldDB" id="A0A9I9EG12"/>
<dbReference type="EnsemblPlants" id="MELO3C033268.2.1">
    <property type="protein sequence ID" value="MELO3C033268.2.1"/>
    <property type="gene ID" value="MELO3C033268.2"/>
</dbReference>